<sequence>MPINDQAAAINECILWEIEGNDVVYTSINTVIEQDNATHYPVEFLNTLSANGLSVHIIQLKVSVPIVLLRNLPPPELCNETRLKVVSLHRHTIGAEILMVVASARQHLYHVFPPYLRTSRSSSSAYSSQDELLLTKATVRCLLPRHQSSFSLHFGTWQRNL</sequence>
<organism evidence="2 3">
    <name type="scientific">Mythimna separata</name>
    <name type="common">Oriental armyworm</name>
    <name type="synonym">Pseudaletia separata</name>
    <dbReference type="NCBI Taxonomy" id="271217"/>
    <lineage>
        <taxon>Eukaryota</taxon>
        <taxon>Metazoa</taxon>
        <taxon>Ecdysozoa</taxon>
        <taxon>Arthropoda</taxon>
        <taxon>Hexapoda</taxon>
        <taxon>Insecta</taxon>
        <taxon>Pterygota</taxon>
        <taxon>Neoptera</taxon>
        <taxon>Endopterygota</taxon>
        <taxon>Lepidoptera</taxon>
        <taxon>Glossata</taxon>
        <taxon>Ditrysia</taxon>
        <taxon>Noctuoidea</taxon>
        <taxon>Noctuidae</taxon>
        <taxon>Noctuinae</taxon>
        <taxon>Hadenini</taxon>
        <taxon>Mythimna</taxon>
    </lineage>
</organism>
<keyword evidence="3" id="KW-1185">Reference proteome</keyword>
<comment type="caution">
    <text evidence="2">The sequence shown here is derived from an EMBL/GenBank/DDBJ whole genome shotgun (WGS) entry which is preliminary data.</text>
</comment>
<dbReference type="AlphaFoldDB" id="A0AAD8DX35"/>
<gene>
    <name evidence="2" type="ORF">PYW07_001775</name>
</gene>
<reference evidence="2" key="1">
    <citation type="submission" date="2023-03" db="EMBL/GenBank/DDBJ databases">
        <title>Chromosome-level genomes of two armyworms, Mythimna separata and Mythimna loreyi, provide insights into the biosynthesis and reception of sex pheromones.</title>
        <authorList>
            <person name="Zhao H."/>
        </authorList>
    </citation>
    <scope>NUCLEOTIDE SEQUENCE</scope>
    <source>
        <strain evidence="2">BeijingLab</strain>
        <tissue evidence="2">Pupa</tissue>
    </source>
</reference>
<name>A0AAD8DX35_MYTSE</name>
<dbReference type="EMBL" id="JARGEI010000008">
    <property type="protein sequence ID" value="KAJ8727656.1"/>
    <property type="molecule type" value="Genomic_DNA"/>
</dbReference>
<dbReference type="Pfam" id="PF21530">
    <property type="entry name" value="Pif1_2B_dom"/>
    <property type="match status" value="1"/>
</dbReference>
<evidence type="ECO:0000313" key="2">
    <source>
        <dbReference type="EMBL" id="KAJ8727656.1"/>
    </source>
</evidence>
<evidence type="ECO:0000259" key="1">
    <source>
        <dbReference type="Pfam" id="PF21530"/>
    </source>
</evidence>
<feature type="domain" description="DNA helicase Pif1-like 2B" evidence="1">
    <location>
        <begin position="43"/>
        <end position="88"/>
    </location>
</feature>
<dbReference type="PANTHER" id="PTHR10492">
    <property type="match status" value="1"/>
</dbReference>
<dbReference type="Proteomes" id="UP001231518">
    <property type="component" value="Chromosome 11"/>
</dbReference>
<proteinExistence type="predicted"/>
<accession>A0AAD8DX35</accession>
<protein>
    <recommendedName>
        <fullName evidence="1">DNA helicase Pif1-like 2B domain-containing protein</fullName>
    </recommendedName>
</protein>
<dbReference type="InterPro" id="IPR049163">
    <property type="entry name" value="Pif1-like_2B_dom"/>
</dbReference>
<evidence type="ECO:0000313" key="3">
    <source>
        <dbReference type="Proteomes" id="UP001231518"/>
    </source>
</evidence>